<evidence type="ECO:0008006" key="4">
    <source>
        <dbReference type="Google" id="ProtNLM"/>
    </source>
</evidence>
<reference evidence="3" key="1">
    <citation type="journal article" date="2020" name="Nat. Commun.">
        <title>Genome assembly of wild tea tree DASZ reveals pedigree and selection history of tea varieties.</title>
        <authorList>
            <person name="Zhang W."/>
            <person name="Zhang Y."/>
            <person name="Qiu H."/>
            <person name="Guo Y."/>
            <person name="Wan H."/>
            <person name="Zhang X."/>
            <person name="Scossa F."/>
            <person name="Alseekh S."/>
            <person name="Zhang Q."/>
            <person name="Wang P."/>
            <person name="Xu L."/>
            <person name="Schmidt M.H."/>
            <person name="Jia X."/>
            <person name="Li D."/>
            <person name="Zhu A."/>
            <person name="Guo F."/>
            <person name="Chen W."/>
            <person name="Ni D."/>
            <person name="Usadel B."/>
            <person name="Fernie A.R."/>
            <person name="Wen W."/>
        </authorList>
    </citation>
    <scope>NUCLEOTIDE SEQUENCE [LARGE SCALE GENOMIC DNA]</scope>
    <source>
        <strain evidence="3">cv. G240</strain>
    </source>
</reference>
<dbReference type="PANTHER" id="PTHR33463:SF198">
    <property type="entry name" value="RPP4C3"/>
    <property type="match status" value="1"/>
</dbReference>
<reference evidence="2 3" key="2">
    <citation type="submission" date="2020-07" db="EMBL/GenBank/DDBJ databases">
        <title>Genome assembly of wild tea tree DASZ reveals pedigree and selection history of tea varieties.</title>
        <authorList>
            <person name="Zhang W."/>
        </authorList>
    </citation>
    <scope>NUCLEOTIDE SEQUENCE [LARGE SCALE GENOMIC DNA]</scope>
    <source>
        <strain evidence="3">cv. G240</strain>
        <tissue evidence="2">Leaf</tissue>
    </source>
</reference>
<dbReference type="Gene3D" id="3.80.10.10">
    <property type="entry name" value="Ribonuclease Inhibitor"/>
    <property type="match status" value="1"/>
</dbReference>
<keyword evidence="3" id="KW-1185">Reference proteome</keyword>
<dbReference type="PANTHER" id="PTHR33463">
    <property type="entry name" value="NB-ARC DOMAIN-CONTAINING PROTEIN-RELATED"/>
    <property type="match status" value="1"/>
</dbReference>
<dbReference type="SUPFAM" id="SSF52058">
    <property type="entry name" value="L domain-like"/>
    <property type="match status" value="1"/>
</dbReference>
<comment type="caution">
    <text evidence="2">The sequence shown here is derived from an EMBL/GenBank/DDBJ whole genome shotgun (WGS) entry which is preliminary data.</text>
</comment>
<proteinExistence type="predicted"/>
<dbReference type="InterPro" id="IPR032675">
    <property type="entry name" value="LRR_dom_sf"/>
</dbReference>
<protein>
    <recommendedName>
        <fullName evidence="4">Rx N-terminal domain-containing protein</fullName>
    </recommendedName>
</protein>
<dbReference type="Proteomes" id="UP000593564">
    <property type="component" value="Unassembled WGS sequence"/>
</dbReference>
<evidence type="ECO:0000256" key="1">
    <source>
        <dbReference type="ARBA" id="ARBA00022821"/>
    </source>
</evidence>
<organism evidence="2 3">
    <name type="scientific">Camellia sinensis</name>
    <name type="common">Tea plant</name>
    <name type="synonym">Thea sinensis</name>
    <dbReference type="NCBI Taxonomy" id="4442"/>
    <lineage>
        <taxon>Eukaryota</taxon>
        <taxon>Viridiplantae</taxon>
        <taxon>Streptophyta</taxon>
        <taxon>Embryophyta</taxon>
        <taxon>Tracheophyta</taxon>
        <taxon>Spermatophyta</taxon>
        <taxon>Magnoliopsida</taxon>
        <taxon>eudicotyledons</taxon>
        <taxon>Gunneridae</taxon>
        <taxon>Pentapetalae</taxon>
        <taxon>asterids</taxon>
        <taxon>Ericales</taxon>
        <taxon>Theaceae</taxon>
        <taxon>Camellia</taxon>
    </lineage>
</organism>
<evidence type="ECO:0000313" key="3">
    <source>
        <dbReference type="Proteomes" id="UP000593564"/>
    </source>
</evidence>
<gene>
    <name evidence="2" type="ORF">HYC85_025237</name>
</gene>
<sequence>MGEARQKVHDFVDDLKNCYLLMDSEENKCVKMHDVIRDVAISIAFGEELSFMVRYDKALEDWPQKRLLKNYIVISLKLNGMHGLPGNLEFPKLLLLKLDCNADLNNEMEEVQVQEAPDCFCQGMKELRVLALSNMYGSLPTSLRCLTNLRTLSLSRCPLTDDDVSVIGALENLEMLSFAGSRIKELPKEIIGHLGRLKVLDLLNCTVEKIYPGVLSSLSMLEELYVGNIFQTMDGLQERTEMTNAIITEVAILSYLVALDIVLFILPRDWVIDKVIMFNITVCPSSGYNVTQTDYRLPNRLELRSMDVTDLRDSSSLKKLLQSTKNLELDSVKDYDVSRQDWLTHTSNRPWRLEASKDETSKGLMFCYFGMLPAVMYDSALRDITGKAVNPKLNGMRAKGRSSSITPLLYIHCRIELPHAGVLSGRTVHWLV</sequence>
<keyword evidence="1" id="KW-0611">Plant defense</keyword>
<dbReference type="EMBL" id="JACBKZ010000012">
    <property type="protein sequence ID" value="KAF5937731.1"/>
    <property type="molecule type" value="Genomic_DNA"/>
</dbReference>
<dbReference type="InterPro" id="IPR050905">
    <property type="entry name" value="Plant_NBS-LRR"/>
</dbReference>
<dbReference type="AlphaFoldDB" id="A0A7J7GCN2"/>
<name>A0A7J7GCN2_CAMSI</name>
<evidence type="ECO:0000313" key="2">
    <source>
        <dbReference type="EMBL" id="KAF5937731.1"/>
    </source>
</evidence>
<accession>A0A7J7GCN2</accession>